<reference evidence="2" key="1">
    <citation type="submission" date="2021-10" db="EMBL/GenBank/DDBJ databases">
        <authorList>
            <person name="Dean J.D."/>
            <person name="Kim M.K."/>
            <person name="Newey C.N."/>
            <person name="Stoker T.S."/>
            <person name="Thompson D.W."/>
            <person name="Grose J.H."/>
        </authorList>
    </citation>
    <scope>NUCLEOTIDE SEQUENCE</scope>
    <source>
        <strain evidence="2">BT635</strain>
    </source>
</reference>
<dbReference type="Pfam" id="PF18962">
    <property type="entry name" value="Por_Secre_tail"/>
    <property type="match status" value="1"/>
</dbReference>
<sequence>MTSYEGAASISNGAGQLLMYSNGEQVWDATHQVMPNGGALGGHNSSSQGALLLRAPGSATLYYLFTVDAIDNNLAGGLRYSIIDMSLRNGLGDVTATKAVRLPTPTLTGKVTEKLTAALHANGHDYWIVVHGWQSNSFYSFLLSSAGISATPLASTVGPVHQGGGSFFGAANAVGYMRISPNGSKLALAQRDNGFELYDFDKATGTVSNYLGLSGLSTYYYGIEFSPDNSRLYTTMYSDGGFDSSIYQFNLLAGSAAAIQTSRQLIGSVSGLSVAIQGAPNGKIYLSALNKTYLNSIEQPNAFGSACAFRENTVSLGTRAGQNGLPNFPNAFVANEWTGAVSTVYTDPANWSAGYVAGSTDDVIIKSSAVRMPVLSASAAVRSFTVESGASMVVNGTFSVGGSLLNSGTFTGSGEVQMVGAGPHAIGGQRILSIRNLTLATGATTQLNVAVVVSGILTLNANLNTPLAAVVLASSASGTAMVVNNGSFAVVGRAVVQRYIAPGLNGGLGYRHYSAPVSNATFASLQTSGFSPVFNTAYNTAEFPGTVTPFPTVFGYDQQRLVTAATAGNQGFDAGWYSPGRASEAMQPGVGYTVNIEASRLVEFDGTLNNGPITRSGLTRTADAAGGWQLLGNPYPAPIDWNLTFPGATNLLNSVYVFKSSGQYDGSYESYVNGVGTARYIGSGQGFFVRVASPGTSGSLNFTNAARLTSYLSPDFNRGATAETRPLVQLDLVSGPRHDAAYVYFEQGATAGFDAAFDAYKITTGEVAALAVRAGAEPLSICGLPNTLGTAVLTVPLSVYTPRGGSYSLQAMQVLNLPAGTPVYLRDTQTGALVNLREQPAYTFSSTAGSLDSRFELVFGAGQVLASTSGQLSAQVALYPNPARAQAALTLPAALHQAGASITVVNSLGQTVHAQTLRANQPQAPVLLPLTGLAKGIYTVRLSGPAGVASKKLVVE</sequence>
<dbReference type="Gene3D" id="2.130.10.10">
    <property type="entry name" value="YVTN repeat-like/Quinoprotein amine dehydrogenase"/>
    <property type="match status" value="1"/>
</dbReference>
<evidence type="ECO:0000259" key="1">
    <source>
        <dbReference type="Pfam" id="PF18962"/>
    </source>
</evidence>
<gene>
    <name evidence="2" type="ORF">LGH70_16450</name>
</gene>
<dbReference type="EMBL" id="JAJADQ010000008">
    <property type="protein sequence ID" value="MCB2379191.1"/>
    <property type="molecule type" value="Genomic_DNA"/>
</dbReference>
<organism evidence="2 3">
    <name type="scientific">Hymenobacter nitidus</name>
    <dbReference type="NCBI Taxonomy" id="2880929"/>
    <lineage>
        <taxon>Bacteria</taxon>
        <taxon>Pseudomonadati</taxon>
        <taxon>Bacteroidota</taxon>
        <taxon>Cytophagia</taxon>
        <taxon>Cytophagales</taxon>
        <taxon>Hymenobacteraceae</taxon>
        <taxon>Hymenobacter</taxon>
    </lineage>
</organism>
<dbReference type="Proteomes" id="UP001165297">
    <property type="component" value="Unassembled WGS sequence"/>
</dbReference>
<name>A0ABS8AH63_9BACT</name>
<dbReference type="NCBIfam" id="TIGR04183">
    <property type="entry name" value="Por_Secre_tail"/>
    <property type="match status" value="1"/>
</dbReference>
<feature type="domain" description="Secretion system C-terminal sorting" evidence="1">
    <location>
        <begin position="878"/>
        <end position="955"/>
    </location>
</feature>
<comment type="caution">
    <text evidence="2">The sequence shown here is derived from an EMBL/GenBank/DDBJ whole genome shotgun (WGS) entry which is preliminary data.</text>
</comment>
<proteinExistence type="predicted"/>
<dbReference type="SUPFAM" id="SSF82171">
    <property type="entry name" value="DPP6 N-terminal domain-like"/>
    <property type="match status" value="1"/>
</dbReference>
<keyword evidence="3" id="KW-1185">Reference proteome</keyword>
<dbReference type="RefSeq" id="WP_226187755.1">
    <property type="nucleotide sequence ID" value="NZ_JAJADQ010000008.1"/>
</dbReference>
<dbReference type="InterPro" id="IPR015943">
    <property type="entry name" value="WD40/YVTN_repeat-like_dom_sf"/>
</dbReference>
<accession>A0ABS8AH63</accession>
<dbReference type="InterPro" id="IPR026444">
    <property type="entry name" value="Secre_tail"/>
</dbReference>
<evidence type="ECO:0000313" key="3">
    <source>
        <dbReference type="Proteomes" id="UP001165297"/>
    </source>
</evidence>
<evidence type="ECO:0000313" key="2">
    <source>
        <dbReference type="EMBL" id="MCB2379191.1"/>
    </source>
</evidence>
<protein>
    <submittedName>
        <fullName evidence="2">T9SS type A sorting domain-containing protein</fullName>
    </submittedName>
</protein>